<evidence type="ECO:0000313" key="3">
    <source>
        <dbReference type="EMBL" id="KKH17134.1"/>
    </source>
</evidence>
<reference evidence="5 6" key="1">
    <citation type="journal article" date="2015" name="ISME J.">
        <title>Genomic and phenotypic differentiation among Methanosarcina mazei populations from Columbia River sediment.</title>
        <authorList>
            <person name="Youngblut N.D."/>
            <person name="Wirth J.S."/>
            <person name="Henriksen J.R."/>
            <person name="Smith M."/>
            <person name="Simon H."/>
            <person name="Metcalf W.W."/>
            <person name="Whitaker R.J."/>
        </authorList>
    </citation>
    <scope>NUCLEOTIDE SEQUENCE [LARGE SCALE GENOMIC DNA]</scope>
    <source>
        <strain evidence="4 6">1.F.A.1A.3</strain>
        <strain evidence="2 7">1.F.A.1B.3</strain>
        <strain evidence="3 5">1.F.A.1B.4</strain>
    </source>
</reference>
<feature type="transmembrane region" description="Helical" evidence="1">
    <location>
        <begin position="451"/>
        <end position="469"/>
    </location>
</feature>
<feature type="transmembrane region" description="Helical" evidence="1">
    <location>
        <begin position="475"/>
        <end position="495"/>
    </location>
</feature>
<evidence type="ECO:0000313" key="4">
    <source>
        <dbReference type="EMBL" id="KKH17335.1"/>
    </source>
</evidence>
<accession>A0A0F8LLZ7</accession>
<dbReference type="EMBL" id="JJQA01000061">
    <property type="protein sequence ID" value="KKH17335.1"/>
    <property type="molecule type" value="Genomic_DNA"/>
</dbReference>
<dbReference type="Proteomes" id="UP000034733">
    <property type="component" value="Unassembled WGS sequence"/>
</dbReference>
<sequence length="500" mass="58909">MVNMDTENEQLKEISKKSLKDYYMEENQYYSLPNNEQAQYNAIILLDLFYIEDFDHLFNGLDTLYSEVRKECSNLNYYNPRLNYRRLDSRKTFYDKKSIYLYLPSIINNRCGSGSFDNACYDLGVDIKELLITVCAISTSTIILQVQANLLPPVSEKINDVFYNCPKDTEINKTENERLRENRSLGYLKKENICGIKNEIKKQIVDFISAFFKGFFFKKFKNCFSIIPCIDVYSLTYPDESKDIDNWILDNLLFFGCFNIETYNTGYKYEEYLFLENSDSGEPFDNYSILISREVSEKERIISPNGSIGYPLPLISFDLLCLYRWLEFTERHLRNFNESIIKELGNFTQSELKNLISNRQSITKELFYFERFNIEIKEYDLMFFHKDYEFKFLSNPETRLFETLLNRMKEKSTTMSTLTEVLNKHSTNNLSLKNIEYNNKMQDKVVKLTKIVLILAIVQIIVAVIQIGLAYPTTLYLPMISLLICILIILFVIALNKSQY</sequence>
<keyword evidence="1" id="KW-1133">Transmembrane helix</keyword>
<evidence type="ECO:0000256" key="1">
    <source>
        <dbReference type="SAM" id="Phobius"/>
    </source>
</evidence>
<comment type="caution">
    <text evidence="4">The sequence shown here is derived from an EMBL/GenBank/DDBJ whole genome shotgun (WGS) entry which is preliminary data.</text>
</comment>
<evidence type="ECO:0000313" key="7">
    <source>
        <dbReference type="Proteomes" id="UP000034733"/>
    </source>
</evidence>
<dbReference type="PATRIC" id="fig|2209.48.peg.2732"/>
<evidence type="ECO:0000313" key="6">
    <source>
        <dbReference type="Proteomes" id="UP000034064"/>
    </source>
</evidence>
<dbReference type="EMBL" id="JJQC01000147">
    <property type="protein sequence ID" value="KKH17134.1"/>
    <property type="molecule type" value="Genomic_DNA"/>
</dbReference>
<dbReference type="Proteomes" id="UP000034064">
    <property type="component" value="Unassembled WGS sequence"/>
</dbReference>
<evidence type="ECO:0000313" key="5">
    <source>
        <dbReference type="Proteomes" id="UP000033987"/>
    </source>
</evidence>
<name>A0A0F8LLZ7_METMZ</name>
<keyword evidence="1" id="KW-0812">Transmembrane</keyword>
<evidence type="ECO:0000313" key="2">
    <source>
        <dbReference type="EMBL" id="KKH15818.1"/>
    </source>
</evidence>
<dbReference type="RefSeq" id="WP_048044866.1">
    <property type="nucleotide sequence ID" value="NZ_JJQA01000061.1"/>
</dbReference>
<protein>
    <submittedName>
        <fullName evidence="4">Uncharacterized protein</fullName>
    </submittedName>
</protein>
<organism evidence="4 6">
    <name type="scientific">Methanosarcina mazei</name>
    <name type="common">Methanosarcina frisia</name>
    <dbReference type="NCBI Taxonomy" id="2209"/>
    <lineage>
        <taxon>Archaea</taxon>
        <taxon>Methanobacteriati</taxon>
        <taxon>Methanobacteriota</taxon>
        <taxon>Stenosarchaea group</taxon>
        <taxon>Methanomicrobia</taxon>
        <taxon>Methanosarcinales</taxon>
        <taxon>Methanosarcinaceae</taxon>
        <taxon>Methanosarcina</taxon>
    </lineage>
</organism>
<dbReference type="AlphaFoldDB" id="A0A0F8LLZ7"/>
<proteinExistence type="predicted"/>
<dbReference type="Proteomes" id="UP000033987">
    <property type="component" value="Unassembled WGS sequence"/>
</dbReference>
<dbReference type="EMBL" id="JJQB01000137">
    <property type="protein sequence ID" value="KKH15818.1"/>
    <property type="molecule type" value="Genomic_DNA"/>
</dbReference>
<gene>
    <name evidence="4" type="ORF">DU44_12695</name>
    <name evidence="2" type="ORF">DU48_11880</name>
    <name evidence="3" type="ORF">DU65_12950</name>
</gene>
<keyword evidence="1" id="KW-0472">Membrane</keyword>